<dbReference type="Gene3D" id="1.10.4100.10">
    <property type="entry name" value="2-methylcitrate dehydratase PrpD"/>
    <property type="match status" value="1"/>
</dbReference>
<dbReference type="Pfam" id="PF03972">
    <property type="entry name" value="MmgE_PrpD_N"/>
    <property type="match status" value="1"/>
</dbReference>
<sequence>METNLTTQSLSRRVVRLLQQRETQGGIPPEIRHKARQHIADAVAIGLAATRSQPLAQQLLDAMSMGAGGGACGVFGSAARHAPSLAAFTNAALIHTLDFDDIHDAARLHPTAVTLPAALAAAELVGAPPARVINAVALGNELMCRLGVMYSPMGRGPGSDWFLTQLFGYFGAGLSAALVMGLSEDHIVSTLGLAYMQAAGGKEAGFGVGATGRSIYPAFAAMGGVTAALLAKAGVVGPESALDGAASLFRIYLEGPPSAAQVALLLEPDGWQFAATRIKPWPSCRLSHPYVSAVLALRAQLQGAGVRSMVVAVNASAARLCAPLIDRRRPCTLQDAKYSVPYMTAFTLVHGAVDLNTLHLEGLSDPAVLAVADTIEIAETLQDKPGHPPAEIHAVTTDGREIRVRAGDFDLSDDGVRAKFDACLAYAGCAQQADALWARMDAFDAQRNLDFLFDEGGLGGHM</sequence>
<evidence type="ECO:0000313" key="4">
    <source>
        <dbReference type="EMBL" id="ART58664.1"/>
    </source>
</evidence>
<protein>
    <recommendedName>
        <fullName evidence="6">2-methylcitrate dehydratase</fullName>
    </recommendedName>
</protein>
<evidence type="ECO:0000256" key="1">
    <source>
        <dbReference type="ARBA" id="ARBA00006174"/>
    </source>
</evidence>
<name>A0A240UAZ3_9BURK</name>
<dbReference type="OrthoDB" id="8950577at2"/>
<evidence type="ECO:0008006" key="6">
    <source>
        <dbReference type="Google" id="ProtNLM"/>
    </source>
</evidence>
<dbReference type="EMBL" id="CP021366">
    <property type="protein sequence ID" value="ART58664.1"/>
    <property type="molecule type" value="Genomic_DNA"/>
</dbReference>
<feature type="domain" description="MmgE/PrpD C-terminal" evidence="3">
    <location>
        <begin position="281"/>
        <end position="432"/>
    </location>
</feature>
<dbReference type="GO" id="GO:0016829">
    <property type="term" value="F:lyase activity"/>
    <property type="evidence" value="ECO:0007669"/>
    <property type="project" value="InterPro"/>
</dbReference>
<organism evidence="4 5">
    <name type="scientific">Acidovorax carolinensis</name>
    <dbReference type="NCBI Taxonomy" id="553814"/>
    <lineage>
        <taxon>Bacteria</taxon>
        <taxon>Pseudomonadati</taxon>
        <taxon>Pseudomonadota</taxon>
        <taxon>Betaproteobacteria</taxon>
        <taxon>Burkholderiales</taxon>
        <taxon>Comamonadaceae</taxon>
        <taxon>Acidovorax</taxon>
    </lineage>
</organism>
<keyword evidence="5" id="KW-1185">Reference proteome</keyword>
<dbReference type="InterPro" id="IPR042188">
    <property type="entry name" value="MmgE/PrpD_sf_2"/>
</dbReference>
<dbReference type="Gene3D" id="3.30.1330.120">
    <property type="entry name" value="2-methylcitrate dehydratase PrpD"/>
    <property type="match status" value="1"/>
</dbReference>
<dbReference type="PANTHER" id="PTHR16943">
    <property type="entry name" value="2-METHYLCITRATE DEHYDRATASE-RELATED"/>
    <property type="match status" value="1"/>
</dbReference>
<comment type="similarity">
    <text evidence="1">Belongs to the PrpD family.</text>
</comment>
<dbReference type="InterPro" id="IPR045336">
    <property type="entry name" value="MmgE_PrpD_N"/>
</dbReference>
<reference evidence="4" key="1">
    <citation type="submission" date="2017-05" db="EMBL/GenBank/DDBJ databases">
        <title>Polyphasic characterization of four soil-derived phenanthrene-degrading Acidovorax strains and proposal of Acidovorax phenanthrenivorans sp. nov.</title>
        <authorList>
            <person name="Singleton D."/>
            <person name="Lee J."/>
            <person name="Dickey A.N."/>
            <person name="Stroud A."/>
            <person name="Scholl E.H."/>
            <person name="Wright F.A."/>
            <person name="Aitken M.D."/>
        </authorList>
    </citation>
    <scope>NUCLEOTIDE SEQUENCE</scope>
    <source>
        <strain evidence="4">P4</strain>
    </source>
</reference>
<dbReference type="InterPro" id="IPR005656">
    <property type="entry name" value="MmgE_PrpD"/>
</dbReference>
<proteinExistence type="inferred from homology"/>
<feature type="domain" description="MmgE/PrpD N-terminal" evidence="2">
    <location>
        <begin position="27"/>
        <end position="257"/>
    </location>
</feature>
<evidence type="ECO:0000259" key="3">
    <source>
        <dbReference type="Pfam" id="PF19305"/>
    </source>
</evidence>
<dbReference type="KEGG" id="acip:CBP36_07175"/>
<evidence type="ECO:0000313" key="5">
    <source>
        <dbReference type="Proteomes" id="UP000194440"/>
    </source>
</evidence>
<accession>A0A240UAZ3</accession>
<dbReference type="PANTHER" id="PTHR16943:SF8">
    <property type="entry name" value="2-METHYLCITRATE DEHYDRATASE"/>
    <property type="match status" value="1"/>
</dbReference>
<dbReference type="RefSeq" id="WP_086927011.1">
    <property type="nucleotide sequence ID" value="NZ_CP021366.1"/>
</dbReference>
<dbReference type="AlphaFoldDB" id="A0A240UAZ3"/>
<dbReference type="InterPro" id="IPR036148">
    <property type="entry name" value="MmgE/PrpD_sf"/>
</dbReference>
<dbReference type="InterPro" id="IPR042183">
    <property type="entry name" value="MmgE/PrpD_sf_1"/>
</dbReference>
<dbReference type="Pfam" id="PF19305">
    <property type="entry name" value="MmgE_PrpD_C"/>
    <property type="match status" value="1"/>
</dbReference>
<dbReference type="InterPro" id="IPR045337">
    <property type="entry name" value="MmgE_PrpD_C"/>
</dbReference>
<dbReference type="Proteomes" id="UP000194440">
    <property type="component" value="Chromosome"/>
</dbReference>
<gene>
    <name evidence="4" type="ORF">CBP36_07175</name>
</gene>
<evidence type="ECO:0000259" key="2">
    <source>
        <dbReference type="Pfam" id="PF03972"/>
    </source>
</evidence>
<dbReference type="SUPFAM" id="SSF103378">
    <property type="entry name" value="2-methylcitrate dehydratase PrpD"/>
    <property type="match status" value="1"/>
</dbReference>